<feature type="transmembrane region" description="Helical" evidence="6">
    <location>
        <begin position="397"/>
        <end position="417"/>
    </location>
</feature>
<dbReference type="OrthoDB" id="3257095at2759"/>
<evidence type="ECO:0000256" key="4">
    <source>
        <dbReference type="ARBA" id="ARBA00022989"/>
    </source>
</evidence>
<evidence type="ECO:0000256" key="6">
    <source>
        <dbReference type="SAM" id="Phobius"/>
    </source>
</evidence>
<proteinExistence type="predicted"/>
<evidence type="ECO:0000256" key="2">
    <source>
        <dbReference type="ARBA" id="ARBA00022448"/>
    </source>
</evidence>
<comment type="subcellular location">
    <subcellularLocation>
        <location evidence="1">Membrane</location>
        <topology evidence="1">Multi-pass membrane protein</topology>
    </subcellularLocation>
</comment>
<dbReference type="PIRSF" id="PIRSF006060">
    <property type="entry name" value="AA_transporter"/>
    <property type="match status" value="1"/>
</dbReference>
<gene>
    <name evidence="7" type="ORF">KFL_001890090</name>
</gene>
<feature type="transmembrane region" description="Helical" evidence="6">
    <location>
        <begin position="423"/>
        <end position="447"/>
    </location>
</feature>
<dbReference type="GO" id="GO:0016020">
    <property type="term" value="C:membrane"/>
    <property type="evidence" value="ECO:0007669"/>
    <property type="project" value="UniProtKB-SubCell"/>
</dbReference>
<dbReference type="EMBL" id="DF237138">
    <property type="protein sequence ID" value="GAQ84445.1"/>
    <property type="molecule type" value="Genomic_DNA"/>
</dbReference>
<dbReference type="PANTHER" id="PTHR45649">
    <property type="entry name" value="AMINO-ACID PERMEASE BAT1"/>
    <property type="match status" value="1"/>
</dbReference>
<feature type="transmembrane region" description="Helical" evidence="6">
    <location>
        <begin position="173"/>
        <end position="199"/>
    </location>
</feature>
<evidence type="ECO:0000256" key="5">
    <source>
        <dbReference type="ARBA" id="ARBA00023136"/>
    </source>
</evidence>
<feature type="transmembrane region" description="Helical" evidence="6">
    <location>
        <begin position="205"/>
        <end position="223"/>
    </location>
</feature>
<keyword evidence="5 6" id="KW-0472">Membrane</keyword>
<evidence type="ECO:0000256" key="3">
    <source>
        <dbReference type="ARBA" id="ARBA00022692"/>
    </source>
</evidence>
<evidence type="ECO:0000313" key="7">
    <source>
        <dbReference type="EMBL" id="GAQ84445.1"/>
    </source>
</evidence>
<feature type="transmembrane region" description="Helical" evidence="6">
    <location>
        <begin position="347"/>
        <end position="376"/>
    </location>
</feature>
<protein>
    <submittedName>
        <fullName evidence="7">Amino acid transporter protein</fullName>
    </submittedName>
</protein>
<organism evidence="7 8">
    <name type="scientific">Klebsormidium nitens</name>
    <name type="common">Green alga</name>
    <name type="synonym">Ulothrix nitens</name>
    <dbReference type="NCBI Taxonomy" id="105231"/>
    <lineage>
        <taxon>Eukaryota</taxon>
        <taxon>Viridiplantae</taxon>
        <taxon>Streptophyta</taxon>
        <taxon>Klebsormidiophyceae</taxon>
        <taxon>Klebsormidiales</taxon>
        <taxon>Klebsormidiaceae</taxon>
        <taxon>Klebsormidium</taxon>
    </lineage>
</organism>
<evidence type="ECO:0000256" key="1">
    <source>
        <dbReference type="ARBA" id="ARBA00004141"/>
    </source>
</evidence>
<dbReference type="AlphaFoldDB" id="A0A1Y1I0K6"/>
<keyword evidence="2" id="KW-0813">Transport</keyword>
<keyword evidence="3 6" id="KW-0812">Transmembrane</keyword>
<feature type="transmembrane region" description="Helical" evidence="6">
    <location>
        <begin position="285"/>
        <end position="309"/>
    </location>
</feature>
<feature type="transmembrane region" description="Helical" evidence="6">
    <location>
        <begin position="497"/>
        <end position="515"/>
    </location>
</feature>
<dbReference type="PANTHER" id="PTHR45649:SF26">
    <property type="entry name" value="OS04G0435100 PROTEIN"/>
    <property type="match status" value="1"/>
</dbReference>
<dbReference type="STRING" id="105231.A0A1Y1I0K6"/>
<keyword evidence="8" id="KW-1185">Reference proteome</keyword>
<dbReference type="Proteomes" id="UP000054558">
    <property type="component" value="Unassembled WGS sequence"/>
</dbReference>
<dbReference type="InterPro" id="IPR002293">
    <property type="entry name" value="AA/rel_permease1"/>
</dbReference>
<dbReference type="Pfam" id="PF13520">
    <property type="entry name" value="AA_permease_2"/>
    <property type="match status" value="1"/>
</dbReference>
<dbReference type="PROSITE" id="PS00218">
    <property type="entry name" value="AMINO_ACID_PERMEASE_1"/>
    <property type="match status" value="1"/>
</dbReference>
<feature type="transmembrane region" description="Helical" evidence="6">
    <location>
        <begin position="46"/>
        <end position="67"/>
    </location>
</feature>
<keyword evidence="4 6" id="KW-1133">Transmembrane helix</keyword>
<reference evidence="7 8" key="1">
    <citation type="journal article" date="2014" name="Nat. Commun.">
        <title>Klebsormidium flaccidum genome reveals primary factors for plant terrestrial adaptation.</title>
        <authorList>
            <person name="Hori K."/>
            <person name="Maruyama F."/>
            <person name="Fujisawa T."/>
            <person name="Togashi T."/>
            <person name="Yamamoto N."/>
            <person name="Seo M."/>
            <person name="Sato S."/>
            <person name="Yamada T."/>
            <person name="Mori H."/>
            <person name="Tajima N."/>
            <person name="Moriyama T."/>
            <person name="Ikeuchi M."/>
            <person name="Watanabe M."/>
            <person name="Wada H."/>
            <person name="Kobayashi K."/>
            <person name="Saito M."/>
            <person name="Masuda T."/>
            <person name="Sasaki-Sekimoto Y."/>
            <person name="Mashiguchi K."/>
            <person name="Awai K."/>
            <person name="Shimojima M."/>
            <person name="Masuda S."/>
            <person name="Iwai M."/>
            <person name="Nobusawa T."/>
            <person name="Narise T."/>
            <person name="Kondo S."/>
            <person name="Saito H."/>
            <person name="Sato R."/>
            <person name="Murakawa M."/>
            <person name="Ihara Y."/>
            <person name="Oshima-Yamada Y."/>
            <person name="Ohtaka K."/>
            <person name="Satoh M."/>
            <person name="Sonobe K."/>
            <person name="Ishii M."/>
            <person name="Ohtani R."/>
            <person name="Kanamori-Sato M."/>
            <person name="Honoki R."/>
            <person name="Miyazaki D."/>
            <person name="Mochizuki H."/>
            <person name="Umetsu J."/>
            <person name="Higashi K."/>
            <person name="Shibata D."/>
            <person name="Kamiya Y."/>
            <person name="Sato N."/>
            <person name="Nakamura Y."/>
            <person name="Tabata S."/>
            <person name="Ida S."/>
            <person name="Kurokawa K."/>
            <person name="Ohta H."/>
        </authorList>
    </citation>
    <scope>NUCLEOTIDE SEQUENCE [LARGE SCALE GENOMIC DNA]</scope>
    <source>
        <strain evidence="7 8">NIES-2285</strain>
    </source>
</reference>
<name>A0A1Y1I0K6_KLENI</name>
<sequence>MAPAGPLLMEGGSVVQQPEGGAIDSGERRLNELGYKQELNRKLSMFKLLAIAFSTMTLFTGIIPLYGFGLLNGGPVGVIWGWVIVSFFVMFVGLAMAEICSSFPTTGSLYFWAAHLAGPVWGPLASWLTAWLETVGLIFAVATQAYPGAQVLQIIILLLTGNNIGGGYFAPKGIFVAMYIGLTLIWAVINTFAIEIIAYLDVISLFLQITGAVVMIIMLPLVAPTRQTASYVFGNFVTNSETTGVTSKAYSFILSVLMSHYALFGYDAAAHLTEETARADINGPIAILSSLGIIVTLGFAFLLSLTFSIQGDASNLFDPNNETAGSFPPGQILYDVFHGRFGNSAGAIVLLFVIFSSFFFGGLSIMTSASRVVYAFSRDGGIPGSFIWRRIHPRLKVPVNAVWLTAFIACLLGLPILKLNVVFSAITSVATIGWMGGYGVPIFFRMIIPGARFQPGPFSLGKFSRPICFVGFLWICYTCAVFLLPTTYPINSTTLNYAPVTIGALVIVVGGWWIIDARKWFKGPVREIFLANGEELQK</sequence>
<feature type="transmembrane region" description="Helical" evidence="6">
    <location>
        <begin position="467"/>
        <end position="485"/>
    </location>
</feature>
<dbReference type="GO" id="GO:0015812">
    <property type="term" value="P:gamma-aminobutyric acid transport"/>
    <property type="evidence" value="ECO:0000318"/>
    <property type="project" value="GO_Central"/>
</dbReference>
<accession>A0A1Y1I0K6</accession>
<dbReference type="GO" id="GO:0015185">
    <property type="term" value="F:gamma-aminobutyric acid transmembrane transporter activity"/>
    <property type="evidence" value="ECO:0000318"/>
    <property type="project" value="GO_Central"/>
</dbReference>
<dbReference type="InterPro" id="IPR004840">
    <property type="entry name" value="Amino_acid_permease_CS"/>
</dbReference>
<feature type="transmembrane region" description="Helical" evidence="6">
    <location>
        <begin position="137"/>
        <end position="161"/>
    </location>
</feature>
<dbReference type="Gene3D" id="1.20.1740.10">
    <property type="entry name" value="Amino acid/polyamine transporter I"/>
    <property type="match status" value="1"/>
</dbReference>
<evidence type="ECO:0000313" key="8">
    <source>
        <dbReference type="Proteomes" id="UP000054558"/>
    </source>
</evidence>
<feature type="transmembrane region" description="Helical" evidence="6">
    <location>
        <begin position="79"/>
        <end position="97"/>
    </location>
</feature>
<dbReference type="OMA" id="AFFWTWP"/>
<feature type="transmembrane region" description="Helical" evidence="6">
    <location>
        <begin position="109"/>
        <end position="131"/>
    </location>
</feature>